<name>A0AA88YIR1_PINIB</name>
<gene>
    <name evidence="2" type="ORF">FSP39_017604</name>
</gene>
<dbReference type="Pfam" id="PF18738">
    <property type="entry name" value="HEPN_DZIP3"/>
    <property type="match status" value="1"/>
</dbReference>
<reference evidence="2" key="1">
    <citation type="submission" date="2019-08" db="EMBL/GenBank/DDBJ databases">
        <title>The improved chromosome-level genome for the pearl oyster Pinctada fucata martensii using PacBio sequencing and Hi-C.</title>
        <authorList>
            <person name="Zheng Z."/>
        </authorList>
    </citation>
    <scope>NUCLEOTIDE SEQUENCE</scope>
    <source>
        <strain evidence="2">ZZ-2019</strain>
        <tissue evidence="2">Adductor muscle</tissue>
    </source>
</reference>
<feature type="domain" description="DZIP3-like HEPN" evidence="1">
    <location>
        <begin position="108"/>
        <end position="187"/>
    </location>
</feature>
<protein>
    <recommendedName>
        <fullName evidence="1">DZIP3-like HEPN domain-containing protein</fullName>
    </recommendedName>
</protein>
<accession>A0AA88YIR1</accession>
<organism evidence="2 3">
    <name type="scientific">Pinctada imbricata</name>
    <name type="common">Atlantic pearl-oyster</name>
    <name type="synonym">Pinctada martensii</name>
    <dbReference type="NCBI Taxonomy" id="66713"/>
    <lineage>
        <taxon>Eukaryota</taxon>
        <taxon>Metazoa</taxon>
        <taxon>Spiralia</taxon>
        <taxon>Lophotrochozoa</taxon>
        <taxon>Mollusca</taxon>
        <taxon>Bivalvia</taxon>
        <taxon>Autobranchia</taxon>
        <taxon>Pteriomorphia</taxon>
        <taxon>Pterioida</taxon>
        <taxon>Pterioidea</taxon>
        <taxon>Pteriidae</taxon>
        <taxon>Pinctada</taxon>
    </lineage>
</organism>
<keyword evidence="3" id="KW-1185">Reference proteome</keyword>
<evidence type="ECO:0000259" key="1">
    <source>
        <dbReference type="Pfam" id="PF18738"/>
    </source>
</evidence>
<proteinExistence type="predicted"/>
<sequence length="205" mass="23515">MSVDDKTRNGRVCLLLLNACPVGLRRFIEHNYTTNGFARFDGFLDQWNIKHNLFHLRFKSCCSVHCTNANRSTPICTEQWDLLYKETLSRNPHGDGRKCPCMYTAIPGVTTEVMDVTLCCLLLRNCMSGGINMVHIEQICAVRNQILHSNSATLDEQTFNDIWRRLEKSLLHIAAQVSSEFHNEVRKTIKETKTSFCDNSREVCL</sequence>
<evidence type="ECO:0000313" key="2">
    <source>
        <dbReference type="EMBL" id="KAK3106318.1"/>
    </source>
</evidence>
<evidence type="ECO:0000313" key="3">
    <source>
        <dbReference type="Proteomes" id="UP001186944"/>
    </source>
</evidence>
<dbReference type="InterPro" id="IPR041249">
    <property type="entry name" value="HEPN_DZIP3"/>
</dbReference>
<dbReference type="AlphaFoldDB" id="A0AA88YIR1"/>
<dbReference type="Proteomes" id="UP001186944">
    <property type="component" value="Unassembled WGS sequence"/>
</dbReference>
<dbReference type="EMBL" id="VSWD01000003">
    <property type="protein sequence ID" value="KAK3106318.1"/>
    <property type="molecule type" value="Genomic_DNA"/>
</dbReference>
<comment type="caution">
    <text evidence="2">The sequence shown here is derived from an EMBL/GenBank/DDBJ whole genome shotgun (WGS) entry which is preliminary data.</text>
</comment>